<feature type="compositionally biased region" description="Basic and acidic residues" evidence="2">
    <location>
        <begin position="17"/>
        <end position="28"/>
    </location>
</feature>
<evidence type="ECO:0000313" key="4">
    <source>
        <dbReference type="RefSeq" id="XP_004402523.1"/>
    </source>
</evidence>
<dbReference type="PANTHER" id="PTHR46292:SF2">
    <property type="entry name" value="COILED-COIL DOMAIN-CONTAINING PROTEIN 102B"/>
    <property type="match status" value="1"/>
</dbReference>
<feature type="compositionally biased region" description="Basic and acidic residues" evidence="2">
    <location>
        <begin position="101"/>
        <end position="116"/>
    </location>
</feature>
<organism evidence="3 4">
    <name type="scientific">Odobenus rosmarus divergens</name>
    <name type="common">Pacific walrus</name>
    <dbReference type="NCBI Taxonomy" id="9708"/>
    <lineage>
        <taxon>Eukaryota</taxon>
        <taxon>Metazoa</taxon>
        <taxon>Chordata</taxon>
        <taxon>Craniata</taxon>
        <taxon>Vertebrata</taxon>
        <taxon>Euteleostomi</taxon>
        <taxon>Mammalia</taxon>
        <taxon>Eutheria</taxon>
        <taxon>Laurasiatheria</taxon>
        <taxon>Carnivora</taxon>
        <taxon>Caniformia</taxon>
        <taxon>Pinnipedia</taxon>
        <taxon>Odobenidae</taxon>
        <taxon>Odobenus</taxon>
    </lineage>
</organism>
<sequence length="171" mass="19613">FNIIPGQHENEMEELSGDIKEESKSQNSKDRLIFQLRAELERLQAENISEWDKREILETEKQGLEKENRRLKAQVKEMEELLDGKNRFSANSQSPDFKTSQIERQEEKKEEKEKGDTQTSLNPLACCSAIFFNSPPPETLLMCSQSVVMLQEQKGAKSTGTQHFPSPLPTD</sequence>
<keyword evidence="1" id="KW-0175">Coiled coil</keyword>
<feature type="compositionally biased region" description="Polar residues" evidence="2">
    <location>
        <begin position="88"/>
        <end position="100"/>
    </location>
</feature>
<dbReference type="Proteomes" id="UP000245340">
    <property type="component" value="Unplaced"/>
</dbReference>
<dbReference type="RefSeq" id="XP_004402523.1">
    <property type="nucleotide sequence ID" value="XM_004402466.1"/>
</dbReference>
<evidence type="ECO:0000256" key="1">
    <source>
        <dbReference type="ARBA" id="ARBA00023054"/>
    </source>
</evidence>
<feature type="non-terminal residue" evidence="4">
    <location>
        <position position="1"/>
    </location>
</feature>
<dbReference type="InParanoid" id="A0A2U3W389"/>
<dbReference type="GeneID" id="101382149"/>
<dbReference type="AlphaFoldDB" id="A0A2U3W389"/>
<feature type="region of interest" description="Disordered" evidence="2">
    <location>
        <begin position="82"/>
        <end position="119"/>
    </location>
</feature>
<dbReference type="STRING" id="9708.A0A2U3W389"/>
<dbReference type="PANTHER" id="PTHR46292">
    <property type="entry name" value="COILED-COIL DOMAIN-CONTAINING PROTEIN 102A"/>
    <property type="match status" value="1"/>
</dbReference>
<accession>A0A2U3W389</accession>
<evidence type="ECO:0000313" key="3">
    <source>
        <dbReference type="Proteomes" id="UP000245340"/>
    </source>
</evidence>
<evidence type="ECO:0000256" key="2">
    <source>
        <dbReference type="SAM" id="MobiDB-lite"/>
    </source>
</evidence>
<feature type="region of interest" description="Disordered" evidence="2">
    <location>
        <begin position="152"/>
        <end position="171"/>
    </location>
</feature>
<reference evidence="4" key="1">
    <citation type="submission" date="2025-08" db="UniProtKB">
        <authorList>
            <consortium name="RefSeq"/>
        </authorList>
    </citation>
    <scope>IDENTIFICATION</scope>
</reference>
<feature type="region of interest" description="Disordered" evidence="2">
    <location>
        <begin position="1"/>
        <end position="28"/>
    </location>
</feature>
<proteinExistence type="predicted"/>
<name>A0A2U3W389_ODORO</name>
<protein>
    <submittedName>
        <fullName evidence="4">Coiled-coil domain-containing protein 102B-like</fullName>
    </submittedName>
</protein>
<keyword evidence="3" id="KW-1185">Reference proteome</keyword>
<gene>
    <name evidence="4" type="primary">LOC101382149</name>
</gene>
<dbReference type="KEGG" id="oro:101382149"/>